<sequence>MPPAKPQLRIVPPSPSRDSLPQRLEKTLACLRAEARPEQLAGMARFGLTGAKRLGLAVPTLRSLGKALGQDHALALALWDSGIPEAQILASLLAEPERLSAAEMDHWAQSMESWDVCDQACLNAFRRTPLAWGRIEVWAEDEAEFVKRAAFSLLAVLAVHDKACSDEAFSEQFPRIEAAAADPRNFVKKSVSWALRQIGKRNPVLRARALLIAKRLRERPEPSARWIGADAWRELIRSPDPSPAD</sequence>
<reference evidence="2 3" key="1">
    <citation type="submission" date="2018-01" db="EMBL/GenBank/DDBJ databases">
        <title>Draft genome sequence of Paucibacter aquatile CR182 isolated from freshwater of the Nakdong River.</title>
        <authorList>
            <person name="Choi A."/>
            <person name="Chung E.J."/>
        </authorList>
    </citation>
    <scope>NUCLEOTIDE SEQUENCE [LARGE SCALE GENOMIC DNA]</scope>
    <source>
        <strain evidence="2 3">CR182</strain>
    </source>
</reference>
<dbReference type="Proteomes" id="UP000235916">
    <property type="component" value="Unassembled WGS sequence"/>
</dbReference>
<organism evidence="2 3">
    <name type="scientific">Kinneretia aquatilis</name>
    <dbReference type="NCBI Taxonomy" id="2070761"/>
    <lineage>
        <taxon>Bacteria</taxon>
        <taxon>Pseudomonadati</taxon>
        <taxon>Pseudomonadota</taxon>
        <taxon>Betaproteobacteria</taxon>
        <taxon>Burkholderiales</taxon>
        <taxon>Sphaerotilaceae</taxon>
        <taxon>Roseateles</taxon>
    </lineage>
</organism>
<dbReference type="SUPFAM" id="SSF48371">
    <property type="entry name" value="ARM repeat"/>
    <property type="match status" value="1"/>
</dbReference>
<dbReference type="CDD" id="cd06561">
    <property type="entry name" value="AlkD_like"/>
    <property type="match status" value="1"/>
</dbReference>
<dbReference type="InterPro" id="IPR014825">
    <property type="entry name" value="DNA_alkylation"/>
</dbReference>
<evidence type="ECO:0000256" key="1">
    <source>
        <dbReference type="SAM" id="MobiDB-lite"/>
    </source>
</evidence>
<dbReference type="PANTHER" id="PTHR41291">
    <property type="entry name" value="DNA ALKYLATION REPAIR PROTEIN"/>
    <property type="match status" value="1"/>
</dbReference>
<dbReference type="PANTHER" id="PTHR41291:SF1">
    <property type="entry name" value="DNA ALKYLATION REPAIR PROTEIN"/>
    <property type="match status" value="1"/>
</dbReference>
<dbReference type="AlphaFoldDB" id="A0A2N8KZP3"/>
<dbReference type="EMBL" id="POSP01000003">
    <property type="protein sequence ID" value="PND38910.1"/>
    <property type="molecule type" value="Genomic_DNA"/>
</dbReference>
<dbReference type="Gene3D" id="1.25.10.90">
    <property type="match status" value="1"/>
</dbReference>
<dbReference type="OrthoDB" id="7345147at2"/>
<keyword evidence="3" id="KW-1185">Reference proteome</keyword>
<dbReference type="InterPro" id="IPR016024">
    <property type="entry name" value="ARM-type_fold"/>
</dbReference>
<gene>
    <name evidence="2" type="ORF">C1O66_16165</name>
</gene>
<proteinExistence type="predicted"/>
<evidence type="ECO:0000313" key="2">
    <source>
        <dbReference type="EMBL" id="PND38910.1"/>
    </source>
</evidence>
<accession>A0A2N8KZP3</accession>
<evidence type="ECO:0000313" key="3">
    <source>
        <dbReference type="Proteomes" id="UP000235916"/>
    </source>
</evidence>
<protein>
    <submittedName>
        <fullName evidence="2">DNA alkylation repair protein</fullName>
    </submittedName>
</protein>
<dbReference type="Pfam" id="PF08713">
    <property type="entry name" value="DNA_alkylation"/>
    <property type="match status" value="1"/>
</dbReference>
<name>A0A2N8KZP3_9BURK</name>
<comment type="caution">
    <text evidence="2">The sequence shown here is derived from an EMBL/GenBank/DDBJ whole genome shotgun (WGS) entry which is preliminary data.</text>
</comment>
<feature type="region of interest" description="Disordered" evidence="1">
    <location>
        <begin position="1"/>
        <end position="21"/>
    </location>
</feature>